<proteinExistence type="predicted"/>
<dbReference type="Proteomes" id="UP000887577">
    <property type="component" value="Unplaced"/>
</dbReference>
<protein>
    <submittedName>
        <fullName evidence="2">Uncharacterized protein</fullName>
    </submittedName>
</protein>
<reference evidence="2" key="1">
    <citation type="submission" date="2022-11" db="UniProtKB">
        <authorList>
            <consortium name="WormBaseParasite"/>
        </authorList>
    </citation>
    <scope>IDENTIFICATION</scope>
</reference>
<keyword evidence="1" id="KW-1185">Reference proteome</keyword>
<accession>A0A914YY32</accession>
<dbReference type="WBParaSite" id="PSU_v2.g5008.t1">
    <property type="protein sequence ID" value="PSU_v2.g5008.t1"/>
    <property type="gene ID" value="PSU_v2.g5008"/>
</dbReference>
<dbReference type="AlphaFoldDB" id="A0A914YY32"/>
<organism evidence="1 2">
    <name type="scientific">Panagrolaimus superbus</name>
    <dbReference type="NCBI Taxonomy" id="310955"/>
    <lineage>
        <taxon>Eukaryota</taxon>
        <taxon>Metazoa</taxon>
        <taxon>Ecdysozoa</taxon>
        <taxon>Nematoda</taxon>
        <taxon>Chromadorea</taxon>
        <taxon>Rhabditida</taxon>
        <taxon>Tylenchina</taxon>
        <taxon>Panagrolaimomorpha</taxon>
        <taxon>Panagrolaimoidea</taxon>
        <taxon>Panagrolaimidae</taxon>
        <taxon>Panagrolaimus</taxon>
    </lineage>
</organism>
<name>A0A914YY32_9BILA</name>
<evidence type="ECO:0000313" key="1">
    <source>
        <dbReference type="Proteomes" id="UP000887577"/>
    </source>
</evidence>
<sequence>MEDESENIVVEENVLQDAVEDIEAGLEENVEPQTAMNSSIPLNFVPGHVLQDAVEDVEKELEELKICEQVYCNKNSEPKPKKQKSNHLIYAPNFIFKHFIRNGQSRSRLFIFPTADKKLCYEYFYDFNREKYMCCGCNNKKRQTSATIEEDENGEDFVKCIRIDHICKLRPFNLDKWESDLIIKAPNFRQITEIIDGESKKFLLLFTSADKKKFFKFAWDHGQQIMYPTRSN</sequence>
<evidence type="ECO:0000313" key="2">
    <source>
        <dbReference type="WBParaSite" id="PSU_v2.g5008.t1"/>
    </source>
</evidence>